<dbReference type="AlphaFoldDB" id="A0A432XWR8"/>
<dbReference type="Proteomes" id="UP000287198">
    <property type="component" value="Unassembled WGS sequence"/>
</dbReference>
<dbReference type="OrthoDB" id="396512at2"/>
<keyword evidence="2" id="KW-0328">Glycosyltransferase</keyword>
<dbReference type="InterPro" id="IPR029044">
    <property type="entry name" value="Nucleotide-diphossugar_trans"/>
</dbReference>
<gene>
    <name evidence="5" type="ORF">CWI69_09115</name>
</gene>
<dbReference type="SUPFAM" id="SSF53448">
    <property type="entry name" value="Nucleotide-diphospho-sugar transferases"/>
    <property type="match status" value="1"/>
</dbReference>
<dbReference type="InterPro" id="IPR001173">
    <property type="entry name" value="Glyco_trans_2-like"/>
</dbReference>
<name>A0A432XWR8_9GAMM</name>
<dbReference type="GO" id="GO:0016757">
    <property type="term" value="F:glycosyltransferase activity"/>
    <property type="evidence" value="ECO:0007669"/>
    <property type="project" value="UniProtKB-KW"/>
</dbReference>
<evidence type="ECO:0000256" key="3">
    <source>
        <dbReference type="ARBA" id="ARBA00022679"/>
    </source>
</evidence>
<dbReference type="CDD" id="cd00761">
    <property type="entry name" value="Glyco_tranf_GTA_type"/>
    <property type="match status" value="1"/>
</dbReference>
<keyword evidence="6" id="KW-1185">Reference proteome</keyword>
<comment type="similarity">
    <text evidence="1">Belongs to the glycosyltransferase 2 family.</text>
</comment>
<dbReference type="RefSeq" id="WP_126763876.1">
    <property type="nucleotide sequence ID" value="NZ_JBHLTZ010000012.1"/>
</dbReference>
<evidence type="ECO:0000256" key="2">
    <source>
        <dbReference type="ARBA" id="ARBA00022676"/>
    </source>
</evidence>
<protein>
    <submittedName>
        <fullName evidence="5">Glycosyl transferase</fullName>
    </submittedName>
</protein>
<dbReference type="PANTHER" id="PTHR43685">
    <property type="entry name" value="GLYCOSYLTRANSFERASE"/>
    <property type="match status" value="1"/>
</dbReference>
<feature type="domain" description="Glycosyltransferase 2-like" evidence="4">
    <location>
        <begin position="8"/>
        <end position="129"/>
    </location>
</feature>
<accession>A0A432XWR8</accession>
<evidence type="ECO:0000259" key="4">
    <source>
        <dbReference type="Pfam" id="PF00535"/>
    </source>
</evidence>
<dbReference type="Pfam" id="PF00535">
    <property type="entry name" value="Glycos_transf_2"/>
    <property type="match status" value="1"/>
</dbReference>
<evidence type="ECO:0000313" key="5">
    <source>
        <dbReference type="EMBL" id="RUO53170.1"/>
    </source>
</evidence>
<sequence length="269" mass="30423">MSHQPLVTVYMPTKNRLSLLKRAIASVESQTLADWELIVVNDASTDETASYLNDLCDKNPKVRVIHNEESIGACASRNKAINAASGKFVTGLDDDDEFLPKRLEKMIAAYSEEYAYVSSGAYWVTEKKAKPILATDLIMSPDTELYTNNASSQVLTTKEKFLAIGGFDEAFVALQDYDCYFRLVCRFGKARRIGEPLMNVHVAHGQERISSSSNSVKGFDQFLEKHGHMMKPSHLHTLAKRRLARMRKKVSLAYLWHSLAARFYLLQHR</sequence>
<keyword evidence="3 5" id="KW-0808">Transferase</keyword>
<evidence type="ECO:0000256" key="1">
    <source>
        <dbReference type="ARBA" id="ARBA00006739"/>
    </source>
</evidence>
<dbReference type="EMBL" id="PIPW01000002">
    <property type="protein sequence ID" value="RUO53170.1"/>
    <property type="molecule type" value="Genomic_DNA"/>
</dbReference>
<dbReference type="Gene3D" id="3.90.550.10">
    <property type="entry name" value="Spore Coat Polysaccharide Biosynthesis Protein SpsA, Chain A"/>
    <property type="match status" value="1"/>
</dbReference>
<evidence type="ECO:0000313" key="6">
    <source>
        <dbReference type="Proteomes" id="UP000287198"/>
    </source>
</evidence>
<reference evidence="6" key="1">
    <citation type="journal article" date="2018" name="Front. Microbiol.">
        <title>Genome-Based Analysis Reveals the Taxonomy and Diversity of the Family Idiomarinaceae.</title>
        <authorList>
            <person name="Liu Y."/>
            <person name="Lai Q."/>
            <person name="Shao Z."/>
        </authorList>
    </citation>
    <scope>NUCLEOTIDE SEQUENCE [LARGE SCALE GENOMIC DNA]</scope>
    <source>
        <strain evidence="6">BH195</strain>
    </source>
</reference>
<dbReference type="InterPro" id="IPR050834">
    <property type="entry name" value="Glycosyltransf_2"/>
</dbReference>
<dbReference type="PANTHER" id="PTHR43685:SF5">
    <property type="entry name" value="GLYCOSYLTRANSFERASE EPSE-RELATED"/>
    <property type="match status" value="1"/>
</dbReference>
<organism evidence="5 6">
    <name type="scientific">Pseudidiomarina halophila</name>
    <dbReference type="NCBI Taxonomy" id="1449799"/>
    <lineage>
        <taxon>Bacteria</taxon>
        <taxon>Pseudomonadati</taxon>
        <taxon>Pseudomonadota</taxon>
        <taxon>Gammaproteobacteria</taxon>
        <taxon>Alteromonadales</taxon>
        <taxon>Idiomarinaceae</taxon>
        <taxon>Pseudidiomarina</taxon>
    </lineage>
</organism>
<comment type="caution">
    <text evidence="5">The sequence shown here is derived from an EMBL/GenBank/DDBJ whole genome shotgun (WGS) entry which is preliminary data.</text>
</comment>
<proteinExistence type="inferred from homology"/>